<dbReference type="Proteomes" id="UP000294498">
    <property type="component" value="Unassembled WGS sequence"/>
</dbReference>
<sequence>MQTSGNISAKLSRSFLVWGAAAILITFTAAGAHRGFPALGGSSPAVVDSPDRLGGVVNALQSGNAEELSRYFDSYVDLTLPDKRVGSYSKSQAKMVLRDFFDTYKVKGFNVQVKGETENPSYCIGTLQTRGGDFRTTLFIRQEGEQTLIKEINLAAR</sequence>
<proteinExistence type="predicted"/>
<reference evidence="1 2" key="1">
    <citation type="submission" date="2019-03" db="EMBL/GenBank/DDBJ databases">
        <title>Genomic Encyclopedia of Type Strains, Phase IV (KMG-IV): sequencing the most valuable type-strain genomes for metagenomic binning, comparative biology and taxonomic classification.</title>
        <authorList>
            <person name="Goeker M."/>
        </authorList>
    </citation>
    <scope>NUCLEOTIDE SEQUENCE [LARGE SCALE GENOMIC DNA]</scope>
    <source>
        <strain evidence="1 2">DSM 100059</strain>
    </source>
</reference>
<comment type="caution">
    <text evidence="1">The sequence shown here is derived from an EMBL/GenBank/DDBJ whole genome shotgun (WGS) entry which is preliminary data.</text>
</comment>
<dbReference type="EMBL" id="SODV01000001">
    <property type="protein sequence ID" value="TDX00102.1"/>
    <property type="molecule type" value="Genomic_DNA"/>
</dbReference>
<dbReference type="Pfam" id="PF16022">
    <property type="entry name" value="DUF4783"/>
    <property type="match status" value="1"/>
</dbReference>
<evidence type="ECO:0000313" key="2">
    <source>
        <dbReference type="Proteomes" id="UP000294498"/>
    </source>
</evidence>
<evidence type="ECO:0000313" key="1">
    <source>
        <dbReference type="EMBL" id="TDX00102.1"/>
    </source>
</evidence>
<dbReference type="RefSeq" id="WP_133991374.1">
    <property type="nucleotide sequence ID" value="NZ_SODV01000001.1"/>
</dbReference>
<dbReference type="OrthoDB" id="1524766at2"/>
<keyword evidence="2" id="KW-1185">Reference proteome</keyword>
<dbReference type="Gene3D" id="3.10.450.50">
    <property type="match status" value="1"/>
</dbReference>
<gene>
    <name evidence="1" type="ORF">EDB95_1119</name>
</gene>
<name>A0A4R8DPS8_9BACT</name>
<accession>A0A4R8DPS8</accession>
<dbReference type="InterPro" id="IPR031977">
    <property type="entry name" value="DUF4783"/>
</dbReference>
<dbReference type="AlphaFoldDB" id="A0A4R8DPS8"/>
<protein>
    <submittedName>
        <fullName evidence="1">Uncharacterized protein DUF4783</fullName>
    </submittedName>
</protein>
<organism evidence="1 2">
    <name type="scientific">Dinghuibacter silviterrae</name>
    <dbReference type="NCBI Taxonomy" id="1539049"/>
    <lineage>
        <taxon>Bacteria</taxon>
        <taxon>Pseudomonadati</taxon>
        <taxon>Bacteroidota</taxon>
        <taxon>Chitinophagia</taxon>
        <taxon>Chitinophagales</taxon>
        <taxon>Chitinophagaceae</taxon>
        <taxon>Dinghuibacter</taxon>
    </lineage>
</organism>